<dbReference type="PANTHER" id="PTHR42788:SF13">
    <property type="entry name" value="ALIPHATIC SULFONATES IMPORT ATP-BINDING PROTEIN SSUB"/>
    <property type="match status" value="1"/>
</dbReference>
<comment type="subcellular location">
    <subcellularLocation>
        <location evidence="1">Cell membrane</location>
    </subcellularLocation>
</comment>
<dbReference type="InterPro" id="IPR003439">
    <property type="entry name" value="ABC_transporter-like_ATP-bd"/>
</dbReference>
<dbReference type="GO" id="GO:0005886">
    <property type="term" value="C:plasma membrane"/>
    <property type="evidence" value="ECO:0007669"/>
    <property type="project" value="UniProtKB-SubCell"/>
</dbReference>
<organism evidence="13 14">
    <name type="scientific">Methanolacinia petrolearia (strain DSM 11571 / OCM 486 / SEBR 4847)</name>
    <name type="common">Methanoplanus petrolearius</name>
    <dbReference type="NCBI Taxonomy" id="679926"/>
    <lineage>
        <taxon>Archaea</taxon>
        <taxon>Methanobacteriati</taxon>
        <taxon>Methanobacteriota</taxon>
        <taxon>Stenosarchaea group</taxon>
        <taxon>Methanomicrobia</taxon>
        <taxon>Methanomicrobiales</taxon>
        <taxon>Methanomicrobiaceae</taxon>
        <taxon>Methanolacinia</taxon>
    </lineage>
</organism>
<dbReference type="PROSITE" id="PS50893">
    <property type="entry name" value="ABC_TRANSPORTER_2"/>
    <property type="match status" value="1"/>
</dbReference>
<evidence type="ECO:0000256" key="1">
    <source>
        <dbReference type="ARBA" id="ARBA00004236"/>
    </source>
</evidence>
<dbReference type="InterPro" id="IPR050166">
    <property type="entry name" value="ABC_transporter_ATP-bind"/>
</dbReference>
<evidence type="ECO:0000256" key="3">
    <source>
        <dbReference type="ARBA" id="ARBA00022505"/>
    </source>
</evidence>
<feature type="domain" description="ABC transporter" evidence="12">
    <location>
        <begin position="4"/>
        <end position="238"/>
    </location>
</feature>
<dbReference type="PANTHER" id="PTHR42788">
    <property type="entry name" value="TAURINE IMPORT ATP-BINDING PROTEIN-RELATED"/>
    <property type="match status" value="1"/>
</dbReference>
<evidence type="ECO:0000256" key="8">
    <source>
        <dbReference type="ARBA" id="ARBA00039025"/>
    </source>
</evidence>
<evidence type="ECO:0000256" key="5">
    <source>
        <dbReference type="ARBA" id="ARBA00022840"/>
    </source>
</evidence>
<dbReference type="STRING" id="679926.Mpet_2283"/>
<proteinExistence type="inferred from homology"/>
<dbReference type="EC" id="7.3.2.6" evidence="8"/>
<sequence>MASVDTRALCRVFTKEGDESASVTALDNIDLHIEDKEFVCLVGPSGCGKTTLLRIIAGLDFPTSGCVTVDGKTVEGPGPERGMVFQEYSLFPWLRIADNIGFGLTMKGVSKAEKQQTVDKYLDLVNLESFGRAYPHELSGGMRQRVAIARALANDPEVLLMDEPFGALDAQTRNMMQRELLDIWTKTKKTIVFVTHSVDEAVFLADRIVVLSPRPGRIREIIDVDLPRIRDRTDQKFANLRRHVLSLMEEEKI</sequence>
<keyword evidence="3" id="KW-0500">Molybdenum</keyword>
<evidence type="ECO:0000313" key="14">
    <source>
        <dbReference type="Proteomes" id="UP000006565"/>
    </source>
</evidence>
<dbReference type="PROSITE" id="PS00211">
    <property type="entry name" value="ABC_TRANSPORTER_1"/>
    <property type="match status" value="1"/>
</dbReference>
<evidence type="ECO:0000256" key="11">
    <source>
        <dbReference type="ARBA" id="ARBA00057369"/>
    </source>
</evidence>
<evidence type="ECO:0000259" key="12">
    <source>
        <dbReference type="PROSITE" id="PS50893"/>
    </source>
</evidence>
<dbReference type="EMBL" id="CP002117">
    <property type="protein sequence ID" value="ADN37030.1"/>
    <property type="molecule type" value="Genomic_DNA"/>
</dbReference>
<keyword evidence="5" id="KW-0067">ATP-binding</keyword>
<evidence type="ECO:0000256" key="4">
    <source>
        <dbReference type="ARBA" id="ARBA00022741"/>
    </source>
</evidence>
<protein>
    <recommendedName>
        <fullName evidence="9">Molybdate/tungstate import ATP-binding protein WtpC</fullName>
        <ecNumber evidence="8">7.3.2.6</ecNumber>
    </recommendedName>
</protein>
<dbReference type="KEGG" id="mpi:Mpet_2283"/>
<dbReference type="Proteomes" id="UP000006565">
    <property type="component" value="Chromosome"/>
</dbReference>
<evidence type="ECO:0000313" key="13">
    <source>
        <dbReference type="EMBL" id="ADN37030.1"/>
    </source>
</evidence>
<comment type="function">
    <text evidence="11">Part of the ABC transporter complex WtpABC involved in molybdate/tungstate import. Responsible for energy coupling to the transport system.</text>
</comment>
<evidence type="ECO:0000256" key="9">
    <source>
        <dbReference type="ARBA" id="ARBA00041133"/>
    </source>
</evidence>
<dbReference type="HOGENOM" id="CLU_000604_1_22_2"/>
<dbReference type="SMART" id="SM00382">
    <property type="entry name" value="AAA"/>
    <property type="match status" value="1"/>
</dbReference>
<dbReference type="Pfam" id="PF00005">
    <property type="entry name" value="ABC_tran"/>
    <property type="match status" value="1"/>
</dbReference>
<dbReference type="Gene3D" id="3.40.50.300">
    <property type="entry name" value="P-loop containing nucleotide triphosphate hydrolases"/>
    <property type="match status" value="1"/>
</dbReference>
<keyword evidence="14" id="KW-1185">Reference proteome</keyword>
<comment type="subunit">
    <text evidence="7">The complex is composed of two ATP-binding proteins (WtpC), two transmembrane proteins (WtpB) and a solute-binding protein (WtpA).</text>
</comment>
<dbReference type="FunFam" id="3.40.50.300:FF:000425">
    <property type="entry name" value="Probable ABC transporter, ATP-binding subunit"/>
    <property type="match status" value="1"/>
</dbReference>
<dbReference type="InterPro" id="IPR017871">
    <property type="entry name" value="ABC_transporter-like_CS"/>
</dbReference>
<dbReference type="AlphaFoldDB" id="E1RD47"/>
<evidence type="ECO:0000256" key="2">
    <source>
        <dbReference type="ARBA" id="ARBA00022448"/>
    </source>
</evidence>
<dbReference type="GO" id="GO:1901238">
    <property type="term" value="F:ABC-type tungstate transporter activity"/>
    <property type="evidence" value="ECO:0007669"/>
    <property type="project" value="UniProtKB-EC"/>
</dbReference>
<dbReference type="SUPFAM" id="SSF52540">
    <property type="entry name" value="P-loop containing nucleoside triphosphate hydrolases"/>
    <property type="match status" value="1"/>
</dbReference>
<dbReference type="GeneID" id="9744768"/>
<reference evidence="13 14" key="1">
    <citation type="journal article" date="2010" name="Stand. Genomic Sci.">
        <title>Complete genome sequence of Methanoplanus petrolearius type strain (SEBR 4847).</title>
        <authorList>
            <person name="Brambilla E."/>
            <person name="Djao O.D."/>
            <person name="Daligault H."/>
            <person name="Lapidus A."/>
            <person name="Lucas S."/>
            <person name="Hammon N."/>
            <person name="Nolan M."/>
            <person name="Tice H."/>
            <person name="Cheng J.F."/>
            <person name="Han C."/>
            <person name="Tapia R."/>
            <person name="Goodwin L."/>
            <person name="Pitluck S."/>
            <person name="Liolios K."/>
            <person name="Ivanova N."/>
            <person name="Mavromatis K."/>
            <person name="Mikhailova N."/>
            <person name="Pati A."/>
            <person name="Chen A."/>
            <person name="Palaniappan K."/>
            <person name="Land M."/>
            <person name="Hauser L."/>
            <person name="Chang Y.J."/>
            <person name="Jeffries C.D."/>
            <person name="Rohde M."/>
            <person name="Spring S."/>
            <person name="Sikorski J."/>
            <person name="Goker M."/>
            <person name="Woyke T."/>
            <person name="Bristow J."/>
            <person name="Eisen J.A."/>
            <person name="Markowitz V."/>
            <person name="Hugenholtz P."/>
            <person name="Kyrpides N.C."/>
            <person name="Klenk H.P."/>
        </authorList>
    </citation>
    <scope>NUCLEOTIDE SEQUENCE [LARGE SCALE GENOMIC DNA]</scope>
    <source>
        <strain evidence="14">DSM 11571 / OCM 486 / SEBR 4847</strain>
    </source>
</reference>
<dbReference type="OrthoDB" id="10909at2157"/>
<dbReference type="eggNOG" id="arCOG00193">
    <property type="taxonomic scope" value="Archaea"/>
</dbReference>
<accession>E1RD47</accession>
<dbReference type="InterPro" id="IPR027417">
    <property type="entry name" value="P-loop_NTPase"/>
</dbReference>
<gene>
    <name evidence="13" type="ordered locus">Mpet_2283</name>
</gene>
<comment type="similarity">
    <text evidence="6">Belongs to the ABC transporter superfamily. Sulfate/tungstate importer (TC 3.A.1.6) family.</text>
</comment>
<comment type="catalytic activity">
    <reaction evidence="10">
        <text>tungstate(in) + ATP + H2O = tungstate(out) + ADP + phosphate + H(+)</text>
        <dbReference type="Rhea" id="RHEA:35027"/>
        <dbReference type="ChEBI" id="CHEBI:15377"/>
        <dbReference type="ChEBI" id="CHEBI:15378"/>
        <dbReference type="ChEBI" id="CHEBI:30616"/>
        <dbReference type="ChEBI" id="CHEBI:43474"/>
        <dbReference type="ChEBI" id="CHEBI:46502"/>
        <dbReference type="ChEBI" id="CHEBI:456216"/>
        <dbReference type="EC" id="7.3.2.6"/>
    </reaction>
</comment>
<keyword evidence="13" id="KW-0378">Hydrolase</keyword>
<dbReference type="RefSeq" id="WP_013330207.1">
    <property type="nucleotide sequence ID" value="NC_014507.1"/>
</dbReference>
<dbReference type="CDD" id="cd03293">
    <property type="entry name" value="ABC_NrtD_SsuB_transporters"/>
    <property type="match status" value="1"/>
</dbReference>
<name>E1RD47_METP4</name>
<keyword evidence="2" id="KW-0813">Transport</keyword>
<evidence type="ECO:0000256" key="6">
    <source>
        <dbReference type="ARBA" id="ARBA00038307"/>
    </source>
</evidence>
<keyword evidence="4" id="KW-0547">Nucleotide-binding</keyword>
<dbReference type="InterPro" id="IPR003593">
    <property type="entry name" value="AAA+_ATPase"/>
</dbReference>
<dbReference type="GO" id="GO:0016887">
    <property type="term" value="F:ATP hydrolysis activity"/>
    <property type="evidence" value="ECO:0007669"/>
    <property type="project" value="InterPro"/>
</dbReference>
<dbReference type="GO" id="GO:0005524">
    <property type="term" value="F:ATP binding"/>
    <property type="evidence" value="ECO:0007669"/>
    <property type="project" value="UniProtKB-KW"/>
</dbReference>
<evidence type="ECO:0000256" key="7">
    <source>
        <dbReference type="ARBA" id="ARBA00038781"/>
    </source>
</evidence>
<evidence type="ECO:0000256" key="10">
    <source>
        <dbReference type="ARBA" id="ARBA00047936"/>
    </source>
</evidence>